<proteinExistence type="predicted"/>
<keyword evidence="1" id="KW-1133">Transmembrane helix</keyword>
<protein>
    <recommendedName>
        <fullName evidence="4">DUF4760 domain-containing protein</fullName>
    </recommendedName>
</protein>
<comment type="caution">
    <text evidence="2">The sequence shown here is derived from an EMBL/GenBank/DDBJ whole genome shotgun (WGS) entry which is preliminary data.</text>
</comment>
<dbReference type="EMBL" id="WXEW01000002">
    <property type="protein sequence ID" value="NAS21569.1"/>
    <property type="molecule type" value="Genomic_DNA"/>
</dbReference>
<reference evidence="2 3" key="1">
    <citation type="submission" date="2020-01" db="EMBL/GenBank/DDBJ databases">
        <title>Herbidospora sp. NEAU-GS84 nov., a novel actinomycete isolated from soil.</title>
        <authorList>
            <person name="Han L."/>
        </authorList>
    </citation>
    <scope>NUCLEOTIDE SEQUENCE [LARGE SCALE GENOMIC DNA]</scope>
    <source>
        <strain evidence="2 3">NEAU-GS84</strain>
    </source>
</reference>
<gene>
    <name evidence="2" type="ORF">GT755_07705</name>
</gene>
<evidence type="ECO:0000256" key="1">
    <source>
        <dbReference type="SAM" id="Phobius"/>
    </source>
</evidence>
<keyword evidence="1" id="KW-0812">Transmembrane</keyword>
<dbReference type="RefSeq" id="WP_161479009.1">
    <property type="nucleotide sequence ID" value="NZ_WXEW01000002.1"/>
</dbReference>
<evidence type="ECO:0000313" key="3">
    <source>
        <dbReference type="Proteomes" id="UP000479526"/>
    </source>
</evidence>
<organism evidence="2 3">
    <name type="scientific">Herbidospora solisilvae</name>
    <dbReference type="NCBI Taxonomy" id="2696284"/>
    <lineage>
        <taxon>Bacteria</taxon>
        <taxon>Bacillati</taxon>
        <taxon>Actinomycetota</taxon>
        <taxon>Actinomycetes</taxon>
        <taxon>Streptosporangiales</taxon>
        <taxon>Streptosporangiaceae</taxon>
        <taxon>Herbidospora</taxon>
    </lineage>
</organism>
<dbReference type="AlphaFoldDB" id="A0A7C9MZT9"/>
<keyword evidence="3" id="KW-1185">Reference proteome</keyword>
<evidence type="ECO:0000313" key="2">
    <source>
        <dbReference type="EMBL" id="NAS21569.1"/>
    </source>
</evidence>
<evidence type="ECO:0008006" key="4">
    <source>
        <dbReference type="Google" id="ProtNLM"/>
    </source>
</evidence>
<accession>A0A7C9MZT9</accession>
<keyword evidence="1" id="KW-0472">Membrane</keyword>
<name>A0A7C9MZT9_9ACTN</name>
<sequence length="188" mass="21225">MSAQEFAALAGIIQALAVIPTVAIGAYALLRDSRDRRIDRVLSFHQELMSGEIGAARNRLGTHLRNLGVEGRPLQIKRLDLLKDSKLGRYIDHEEAGPFSDATLLLRYFERANAARSAQSIYAPLFVELVGRHAAWWDMVFEDEGDRVPRAPLAELAAWSNQYAAKKRNVYPYLRNWGTNRTEDFPNS</sequence>
<feature type="transmembrane region" description="Helical" evidence="1">
    <location>
        <begin position="6"/>
        <end position="30"/>
    </location>
</feature>
<dbReference type="Proteomes" id="UP000479526">
    <property type="component" value="Unassembled WGS sequence"/>
</dbReference>